<accession>A0ABT0ZLR3</accession>
<dbReference type="RefSeq" id="WP_252428298.1">
    <property type="nucleotide sequence ID" value="NZ_JAMWMR010000037.1"/>
</dbReference>
<keyword evidence="2" id="KW-1185">Reference proteome</keyword>
<sequence>MKAGALLNLRRQLPLLGADPGVLAFLEAAMDADRVLSAALYPPEAGQPHPLAEWVHTRETAHMIAWALNGTTPPALAHRVRTPRRGTTPLAPLLPAQTRRDFFDHLRASAESADRTSDQGVLLHRQALYLSSYDRSPEATRWTAQALHSRRDVLAARGWTPRWAEARSTAAALARLGDPQPLLTFIDRSMAEDDAAEAANLNYWAYWLGALPQLQVSDHFMVDRSLSAIEPVALFRRLVQGIHQAPGYVDLYVHSLWALLAVWGWLPLAVPDAARTLGQEVEQLLSSDRISPRAQRELSTVHYVLRQNRKG</sequence>
<name>A0ABT0ZLR3_9ACTN</name>
<dbReference type="EMBL" id="JAMWMR010000037">
    <property type="protein sequence ID" value="MCN9244511.1"/>
    <property type="molecule type" value="Genomic_DNA"/>
</dbReference>
<evidence type="ECO:0000313" key="1">
    <source>
        <dbReference type="EMBL" id="MCN9244511.1"/>
    </source>
</evidence>
<organism evidence="1 2">
    <name type="scientific">Streptomyces macrolidinus</name>
    <dbReference type="NCBI Taxonomy" id="2952607"/>
    <lineage>
        <taxon>Bacteria</taxon>
        <taxon>Bacillati</taxon>
        <taxon>Actinomycetota</taxon>
        <taxon>Actinomycetes</taxon>
        <taxon>Kitasatosporales</taxon>
        <taxon>Streptomycetaceae</taxon>
        <taxon>Streptomyces</taxon>
    </lineage>
</organism>
<reference evidence="1 2" key="1">
    <citation type="submission" date="2022-05" db="EMBL/GenBank/DDBJ databases">
        <title>Streptomyces sp. nov. RY43-2 isolated from soil of a peat swamp forest.</title>
        <authorList>
            <person name="Kanchanasin P."/>
            <person name="Tanasupawat S."/>
            <person name="Phongsopitanun W."/>
        </authorList>
    </citation>
    <scope>NUCLEOTIDE SEQUENCE [LARGE SCALE GENOMIC DNA]</scope>
    <source>
        <strain evidence="1 2">RY43-2</strain>
    </source>
</reference>
<comment type="caution">
    <text evidence="1">The sequence shown here is derived from an EMBL/GenBank/DDBJ whole genome shotgun (WGS) entry which is preliminary data.</text>
</comment>
<protein>
    <submittedName>
        <fullName evidence="1">XRE family transcriptional regulator</fullName>
    </submittedName>
</protein>
<evidence type="ECO:0000313" key="2">
    <source>
        <dbReference type="Proteomes" id="UP001523219"/>
    </source>
</evidence>
<dbReference type="Proteomes" id="UP001523219">
    <property type="component" value="Unassembled WGS sequence"/>
</dbReference>
<proteinExistence type="predicted"/>
<gene>
    <name evidence="1" type="ORF">NGF19_27640</name>
</gene>